<evidence type="ECO:0000256" key="2">
    <source>
        <dbReference type="ARBA" id="ARBA00010961"/>
    </source>
</evidence>
<keyword evidence="3 6" id="KW-0815">Transposition</keyword>
<evidence type="ECO:0000256" key="5">
    <source>
        <dbReference type="ARBA" id="ARBA00023172"/>
    </source>
</evidence>
<name>A0ABW4LNE3_9BACI</name>
<accession>A0ABW4LNE3</accession>
<evidence type="ECO:0000256" key="4">
    <source>
        <dbReference type="ARBA" id="ARBA00023125"/>
    </source>
</evidence>
<evidence type="ECO:0000256" key="3">
    <source>
        <dbReference type="ARBA" id="ARBA00022578"/>
    </source>
</evidence>
<dbReference type="Proteomes" id="UP001597214">
    <property type="component" value="Unassembled WGS sequence"/>
</dbReference>
<keyword evidence="8" id="KW-1185">Reference proteome</keyword>
<evidence type="ECO:0000313" key="8">
    <source>
        <dbReference type="Proteomes" id="UP001597214"/>
    </source>
</evidence>
<evidence type="ECO:0000256" key="1">
    <source>
        <dbReference type="ARBA" id="ARBA00002190"/>
    </source>
</evidence>
<sequence length="163" mass="19156">MENEREDYLCAGSYERTMNRNDYRNGYDERDFLVSIGKIKLTDPRTRNGQFSTSVFEKYQRADQSLVLSMMEMVVYGVSTRKVTNMLTIKKCKLLIKSEKLPIMPLFDQKNYKTFIIIRKSVKKIKDIKKLCKIIHKILKINRIWSITPPNNRPKSCIIGIPV</sequence>
<gene>
    <name evidence="7" type="ORF">ACFSCX_08510</name>
</gene>
<keyword evidence="6" id="KW-0814">Transposable element</keyword>
<protein>
    <recommendedName>
        <fullName evidence="6">Mutator family transposase</fullName>
    </recommendedName>
</protein>
<comment type="caution">
    <text evidence="7">The sequence shown here is derived from an EMBL/GenBank/DDBJ whole genome shotgun (WGS) entry which is preliminary data.</text>
</comment>
<dbReference type="EMBL" id="JBHUEM010000009">
    <property type="protein sequence ID" value="MFD1736606.1"/>
    <property type="molecule type" value="Genomic_DNA"/>
</dbReference>
<dbReference type="PANTHER" id="PTHR33217">
    <property type="entry name" value="TRANSPOSASE FOR INSERTION SEQUENCE ELEMENT IS1081"/>
    <property type="match status" value="1"/>
</dbReference>
<organism evidence="7 8">
    <name type="scientific">Bacillus salitolerans</name>
    <dbReference type="NCBI Taxonomy" id="1437434"/>
    <lineage>
        <taxon>Bacteria</taxon>
        <taxon>Bacillati</taxon>
        <taxon>Bacillota</taxon>
        <taxon>Bacilli</taxon>
        <taxon>Bacillales</taxon>
        <taxon>Bacillaceae</taxon>
        <taxon>Bacillus</taxon>
    </lineage>
</organism>
<evidence type="ECO:0000313" key="7">
    <source>
        <dbReference type="EMBL" id="MFD1736606.1"/>
    </source>
</evidence>
<dbReference type="PANTHER" id="PTHR33217:SF7">
    <property type="entry name" value="TRANSPOSASE FOR INSERTION SEQUENCE ELEMENT IS1081"/>
    <property type="match status" value="1"/>
</dbReference>
<comment type="similarity">
    <text evidence="2 6">Belongs to the transposase mutator family.</text>
</comment>
<dbReference type="Pfam" id="PF00872">
    <property type="entry name" value="Transposase_mut"/>
    <property type="match status" value="1"/>
</dbReference>
<keyword evidence="5 6" id="KW-0233">DNA recombination</keyword>
<evidence type="ECO:0000256" key="6">
    <source>
        <dbReference type="RuleBase" id="RU365089"/>
    </source>
</evidence>
<comment type="function">
    <text evidence="1 6">Required for the transposition of the insertion element.</text>
</comment>
<dbReference type="InterPro" id="IPR001207">
    <property type="entry name" value="Transposase_mutator"/>
</dbReference>
<reference evidence="8" key="1">
    <citation type="journal article" date="2019" name="Int. J. Syst. Evol. Microbiol.">
        <title>The Global Catalogue of Microorganisms (GCM) 10K type strain sequencing project: providing services to taxonomists for standard genome sequencing and annotation.</title>
        <authorList>
            <consortium name="The Broad Institute Genomics Platform"/>
            <consortium name="The Broad Institute Genome Sequencing Center for Infectious Disease"/>
            <person name="Wu L."/>
            <person name="Ma J."/>
        </authorList>
    </citation>
    <scope>NUCLEOTIDE SEQUENCE [LARGE SCALE GENOMIC DNA]</scope>
    <source>
        <strain evidence="8">CCUG 49339</strain>
    </source>
</reference>
<proteinExistence type="inferred from homology"/>
<keyword evidence="4 6" id="KW-0238">DNA-binding</keyword>